<protein>
    <submittedName>
        <fullName evidence="1">Uncharacterized protein</fullName>
    </submittedName>
</protein>
<evidence type="ECO:0000313" key="2">
    <source>
        <dbReference type="Proteomes" id="UP000821845"/>
    </source>
</evidence>
<dbReference type="EMBL" id="CM023486">
    <property type="protein sequence ID" value="KAH6927558.1"/>
    <property type="molecule type" value="Genomic_DNA"/>
</dbReference>
<gene>
    <name evidence="1" type="ORF">HPB50_005675</name>
</gene>
<keyword evidence="2" id="KW-1185">Reference proteome</keyword>
<proteinExistence type="predicted"/>
<organism evidence="1 2">
    <name type="scientific">Hyalomma asiaticum</name>
    <name type="common">Tick</name>
    <dbReference type="NCBI Taxonomy" id="266040"/>
    <lineage>
        <taxon>Eukaryota</taxon>
        <taxon>Metazoa</taxon>
        <taxon>Ecdysozoa</taxon>
        <taxon>Arthropoda</taxon>
        <taxon>Chelicerata</taxon>
        <taxon>Arachnida</taxon>
        <taxon>Acari</taxon>
        <taxon>Parasitiformes</taxon>
        <taxon>Ixodida</taxon>
        <taxon>Ixodoidea</taxon>
        <taxon>Ixodidae</taxon>
        <taxon>Hyalomminae</taxon>
        <taxon>Hyalomma</taxon>
    </lineage>
</organism>
<dbReference type="Proteomes" id="UP000821845">
    <property type="component" value="Chromosome 6"/>
</dbReference>
<reference evidence="1" key="1">
    <citation type="submission" date="2020-05" db="EMBL/GenBank/DDBJ databases">
        <title>Large-scale comparative analyses of tick genomes elucidate their genetic diversity and vector capacities.</title>
        <authorList>
            <person name="Jia N."/>
            <person name="Wang J."/>
            <person name="Shi W."/>
            <person name="Du L."/>
            <person name="Sun Y."/>
            <person name="Zhan W."/>
            <person name="Jiang J."/>
            <person name="Wang Q."/>
            <person name="Zhang B."/>
            <person name="Ji P."/>
            <person name="Sakyi L.B."/>
            <person name="Cui X."/>
            <person name="Yuan T."/>
            <person name="Jiang B."/>
            <person name="Yang W."/>
            <person name="Lam T.T.-Y."/>
            <person name="Chang Q."/>
            <person name="Ding S."/>
            <person name="Wang X."/>
            <person name="Zhu J."/>
            <person name="Ruan X."/>
            <person name="Zhao L."/>
            <person name="Wei J."/>
            <person name="Que T."/>
            <person name="Du C."/>
            <person name="Cheng J."/>
            <person name="Dai P."/>
            <person name="Han X."/>
            <person name="Huang E."/>
            <person name="Gao Y."/>
            <person name="Liu J."/>
            <person name="Shao H."/>
            <person name="Ye R."/>
            <person name="Li L."/>
            <person name="Wei W."/>
            <person name="Wang X."/>
            <person name="Wang C."/>
            <person name="Yang T."/>
            <person name="Huo Q."/>
            <person name="Li W."/>
            <person name="Guo W."/>
            <person name="Chen H."/>
            <person name="Zhou L."/>
            <person name="Ni X."/>
            <person name="Tian J."/>
            <person name="Zhou Y."/>
            <person name="Sheng Y."/>
            <person name="Liu T."/>
            <person name="Pan Y."/>
            <person name="Xia L."/>
            <person name="Li J."/>
            <person name="Zhao F."/>
            <person name="Cao W."/>
        </authorList>
    </citation>
    <scope>NUCLEOTIDE SEQUENCE</scope>
    <source>
        <strain evidence="1">Hyas-2018</strain>
    </source>
</reference>
<accession>A0ACB7S1P1</accession>
<name>A0ACB7S1P1_HYAAI</name>
<evidence type="ECO:0000313" key="1">
    <source>
        <dbReference type="EMBL" id="KAH6927558.1"/>
    </source>
</evidence>
<comment type="caution">
    <text evidence="1">The sequence shown here is derived from an EMBL/GenBank/DDBJ whole genome shotgun (WGS) entry which is preliminary data.</text>
</comment>
<sequence>MLHPCLLSVTGCSALAAQAGPCGPTCVRLIWSLRSPYSVCKRCRMPGKGKNLHVPNIHPAALGAIGKAAGLEFCPLSVMLDRCRASEQAIGINPGAAFMGARLPPAEFKPLRRGARSNYSSSVLL</sequence>